<gene>
    <name evidence="2" type="ORF">H7B90_03625</name>
</gene>
<evidence type="ECO:0000313" key="2">
    <source>
        <dbReference type="EMBL" id="MBB6690485.1"/>
    </source>
</evidence>
<sequence>MEVQTPLAMERRPTRWRMAVFRILAAVFALGSFAALDGFIELLLPFTRSESYLPYELHWHGGVHGALIGLLLGGSLVMLLFRPAAGPAVLRFYILGHGVFLVALAITDWNLYVKKLFVTGMFAVVCLSLYAAYPYRDQVFRSSGETRTPSRPVAMLTAAAAAALLPLIWRGISNQWAGLDDEFRWGENSALYLNLIMAGFFAAGRSRDSVRLGILTGIVYLYLAAAALTIPHHAGSLGTWGGIASAAVGAGYILLSARRDQG</sequence>
<feature type="transmembrane region" description="Helical" evidence="1">
    <location>
        <begin position="189"/>
        <end position="205"/>
    </location>
</feature>
<keyword evidence="1" id="KW-0472">Membrane</keyword>
<protein>
    <submittedName>
        <fullName evidence="2">Uncharacterized protein</fullName>
    </submittedName>
</protein>
<feature type="transmembrane region" description="Helical" evidence="1">
    <location>
        <begin position="237"/>
        <end position="255"/>
    </location>
</feature>
<feature type="transmembrane region" description="Helical" evidence="1">
    <location>
        <begin position="20"/>
        <end position="43"/>
    </location>
</feature>
<feature type="transmembrane region" description="Helical" evidence="1">
    <location>
        <begin position="88"/>
        <end position="106"/>
    </location>
</feature>
<keyword evidence="1" id="KW-1133">Transmembrane helix</keyword>
<keyword evidence="1" id="KW-0812">Transmembrane</keyword>
<feature type="transmembrane region" description="Helical" evidence="1">
    <location>
        <begin position="212"/>
        <end position="231"/>
    </location>
</feature>
<dbReference type="EMBL" id="JACJVR010000011">
    <property type="protein sequence ID" value="MBB6690485.1"/>
    <property type="molecule type" value="Genomic_DNA"/>
</dbReference>
<proteinExistence type="predicted"/>
<comment type="caution">
    <text evidence="2">The sequence shown here is derived from an EMBL/GenBank/DDBJ whole genome shotgun (WGS) entry which is preliminary data.</text>
</comment>
<keyword evidence="3" id="KW-1185">Reference proteome</keyword>
<evidence type="ECO:0000313" key="3">
    <source>
        <dbReference type="Proteomes" id="UP000553776"/>
    </source>
</evidence>
<name>A0A841TQQ3_9BACL</name>
<reference evidence="2 3" key="1">
    <citation type="submission" date="2020-08" db="EMBL/GenBank/DDBJ databases">
        <title>Cohnella phylogeny.</title>
        <authorList>
            <person name="Dunlap C."/>
        </authorList>
    </citation>
    <scope>NUCLEOTIDE SEQUENCE [LARGE SCALE GENOMIC DNA]</scope>
    <source>
        <strain evidence="2 3">DSM 25239</strain>
    </source>
</reference>
<organism evidence="2 3">
    <name type="scientific">Cohnella xylanilytica</name>
    <dbReference type="NCBI Taxonomy" id="557555"/>
    <lineage>
        <taxon>Bacteria</taxon>
        <taxon>Bacillati</taxon>
        <taxon>Bacillota</taxon>
        <taxon>Bacilli</taxon>
        <taxon>Bacillales</taxon>
        <taxon>Paenibacillaceae</taxon>
        <taxon>Cohnella</taxon>
    </lineage>
</organism>
<feature type="transmembrane region" description="Helical" evidence="1">
    <location>
        <begin position="63"/>
        <end position="81"/>
    </location>
</feature>
<feature type="transmembrane region" description="Helical" evidence="1">
    <location>
        <begin position="153"/>
        <end position="169"/>
    </location>
</feature>
<accession>A0A841TQQ3</accession>
<dbReference type="RefSeq" id="WP_185134511.1">
    <property type="nucleotide sequence ID" value="NZ_JACJVR010000011.1"/>
</dbReference>
<dbReference type="Proteomes" id="UP000553776">
    <property type="component" value="Unassembled WGS sequence"/>
</dbReference>
<feature type="transmembrane region" description="Helical" evidence="1">
    <location>
        <begin position="112"/>
        <end position="133"/>
    </location>
</feature>
<dbReference type="AlphaFoldDB" id="A0A841TQQ3"/>
<evidence type="ECO:0000256" key="1">
    <source>
        <dbReference type="SAM" id="Phobius"/>
    </source>
</evidence>